<evidence type="ECO:0000313" key="3">
    <source>
        <dbReference type="Proteomes" id="UP000227088"/>
    </source>
</evidence>
<evidence type="ECO:0000256" key="1">
    <source>
        <dbReference type="SAM" id="SignalP"/>
    </source>
</evidence>
<keyword evidence="1" id="KW-0732">Signal</keyword>
<comment type="caution">
    <text evidence="2">The sequence shown here is derived from an EMBL/GenBank/DDBJ whole genome shotgun (WGS) entry which is preliminary data.</text>
</comment>
<organism evidence="2 3">
    <name type="scientific">Oleispira antarctica</name>
    <dbReference type="NCBI Taxonomy" id="188908"/>
    <lineage>
        <taxon>Bacteria</taxon>
        <taxon>Pseudomonadati</taxon>
        <taxon>Pseudomonadota</taxon>
        <taxon>Gammaproteobacteria</taxon>
        <taxon>Oceanospirillales</taxon>
        <taxon>Oceanospirillaceae</taxon>
        <taxon>Oleispira</taxon>
    </lineage>
</organism>
<dbReference type="EMBL" id="MABE01000426">
    <property type="protein sequence ID" value="OUS40162.1"/>
    <property type="molecule type" value="Genomic_DNA"/>
</dbReference>
<protein>
    <submittedName>
        <fullName evidence="2">Uncharacterized protein</fullName>
    </submittedName>
</protein>
<dbReference type="AlphaFoldDB" id="A0A1Y5HYK7"/>
<evidence type="ECO:0000313" key="2">
    <source>
        <dbReference type="EMBL" id="OUS40162.1"/>
    </source>
</evidence>
<name>A0A1Y5HYK7_OLEAN</name>
<dbReference type="Proteomes" id="UP000227088">
    <property type="component" value="Unassembled WGS sequence"/>
</dbReference>
<reference evidence="3" key="1">
    <citation type="journal article" date="2017" name="Proc. Natl. Acad. Sci. U.S.A.">
        <title>Simulation of Deepwater Horizon oil plume reveals substrate specialization within a complex community of hydrocarbon degraders.</title>
        <authorList>
            <person name="Hu P."/>
            <person name="Dubinsky E.A."/>
            <person name="Probst A.J."/>
            <person name="Wang J."/>
            <person name="Sieber C.M.K."/>
            <person name="Tom L.M."/>
            <person name="Gardinali P."/>
            <person name="Banfield J.F."/>
            <person name="Atlas R.M."/>
            <person name="Andersen G.L."/>
        </authorList>
    </citation>
    <scope>NUCLEOTIDE SEQUENCE [LARGE SCALE GENOMIC DNA]</scope>
</reference>
<proteinExistence type="predicted"/>
<feature type="signal peptide" evidence="1">
    <location>
        <begin position="1"/>
        <end position="22"/>
    </location>
</feature>
<accession>A0A1Y5HYK7</accession>
<feature type="chain" id="PRO_5012328246" evidence="1">
    <location>
        <begin position="23"/>
        <end position="102"/>
    </location>
</feature>
<sequence length="102" mass="11590">MRFCRYLLLALLVAGFSDALNALNEIDARTSIIASSEPVSIEDMVSGWDGDYQKGELAYADIIWDIGFAKTIDINDKTFGKLRISKGYRIYYYLKFDEETAD</sequence>
<feature type="non-terminal residue" evidence="2">
    <location>
        <position position="102"/>
    </location>
</feature>
<gene>
    <name evidence="2" type="ORF">A9R00_07485</name>
</gene>